<name>A0A8J6EB41_9EUKA</name>
<dbReference type="AlphaFoldDB" id="A0A8J6EB41"/>
<dbReference type="EMBL" id="JAHDYR010000007">
    <property type="protein sequence ID" value="KAG9396190.1"/>
    <property type="molecule type" value="Genomic_DNA"/>
</dbReference>
<dbReference type="InterPro" id="IPR004947">
    <property type="entry name" value="DNase_II"/>
</dbReference>
<comment type="similarity">
    <text evidence="1">Belongs to the DNase II family.</text>
</comment>
<keyword evidence="3" id="KW-0732">Signal</keyword>
<organism evidence="4 5">
    <name type="scientific">Carpediemonas membranifera</name>
    <dbReference type="NCBI Taxonomy" id="201153"/>
    <lineage>
        <taxon>Eukaryota</taxon>
        <taxon>Metamonada</taxon>
        <taxon>Carpediemonas-like organisms</taxon>
        <taxon>Carpediemonas</taxon>
    </lineage>
</organism>
<keyword evidence="5" id="KW-1185">Reference proteome</keyword>
<keyword evidence="2" id="KW-0378">Hydrolase</keyword>
<sequence length="352" mass="39620">MKLFFVVLVLILSLFSFGIKPVFALSCLDESGKEVDWFVAIKMPILSDESGFEDGDRYMFIDENHSDWQLSEKRLTAPDNHISRTINQVYDQDIGYVMYNDEPVDGGEEPRYAHAKGVMAWSSDDRGGFWMPHSVPRFPHPRNGQKYLFPDPQLDFGQSFFCMSVGWATLGEITTALRHNKVYLIGSARDTGGNPDYMTRLLSNDYEEDDQLTVTNIETSSRVPLTMFSKSGQWGKDLYDDGVAPEFKSDLVVETWMRPFIGSVCHGVNATSAFSVVNSNNVAPPFCEPYHYTKDHSKIAISLNPGVAKVCIGDINRNTSQYSRGGGTVCIHNADLWNAFYTVYGADRDRCK</sequence>
<dbReference type="OrthoDB" id="10261598at2759"/>
<comment type="caution">
    <text evidence="4">The sequence shown here is derived from an EMBL/GenBank/DDBJ whole genome shotgun (WGS) entry which is preliminary data.</text>
</comment>
<evidence type="ECO:0000256" key="3">
    <source>
        <dbReference type="SAM" id="SignalP"/>
    </source>
</evidence>
<feature type="signal peptide" evidence="3">
    <location>
        <begin position="1"/>
        <end position="24"/>
    </location>
</feature>
<evidence type="ECO:0000256" key="1">
    <source>
        <dbReference type="ARBA" id="ARBA00007527"/>
    </source>
</evidence>
<accession>A0A8J6EB41</accession>
<evidence type="ECO:0000256" key="2">
    <source>
        <dbReference type="ARBA" id="ARBA00022801"/>
    </source>
</evidence>
<protein>
    <submittedName>
        <fullName evidence="4">Deoxyribonuclease II</fullName>
    </submittedName>
</protein>
<dbReference type="CDD" id="cd09120">
    <property type="entry name" value="PLDc_DNaseII_1"/>
    <property type="match status" value="1"/>
</dbReference>
<dbReference type="Proteomes" id="UP000717585">
    <property type="component" value="Unassembled WGS sequence"/>
</dbReference>
<feature type="chain" id="PRO_5035189193" evidence="3">
    <location>
        <begin position="25"/>
        <end position="352"/>
    </location>
</feature>
<dbReference type="GO" id="GO:0004531">
    <property type="term" value="F:deoxyribonuclease II activity"/>
    <property type="evidence" value="ECO:0007669"/>
    <property type="project" value="InterPro"/>
</dbReference>
<proteinExistence type="inferred from homology"/>
<dbReference type="PANTHER" id="PTHR10858:SF24">
    <property type="entry name" value="CELL DEATH-RELATED NUCLEASE 6"/>
    <property type="match status" value="1"/>
</dbReference>
<gene>
    <name evidence="4" type="ORF">J8273_2542</name>
</gene>
<dbReference type="Pfam" id="PF03265">
    <property type="entry name" value="DNase_II"/>
    <property type="match status" value="1"/>
</dbReference>
<dbReference type="PANTHER" id="PTHR10858">
    <property type="entry name" value="DEOXYRIBONUCLEASE II"/>
    <property type="match status" value="1"/>
</dbReference>
<reference evidence="4" key="1">
    <citation type="submission" date="2021-05" db="EMBL/GenBank/DDBJ databases">
        <title>A free-living protist that lacks canonical eukaryotic 1 DNA replication and segregation systems.</title>
        <authorList>
            <person name="Salas-Leiva D.E."/>
            <person name="Tromer E.C."/>
            <person name="Curtis B.A."/>
            <person name="Jerlstrom-Hultqvist J."/>
            <person name="Kolisko M."/>
            <person name="Yi Z."/>
            <person name="Salas-Leiva J.S."/>
            <person name="Gallot-Lavallee L."/>
            <person name="Kops G.J.P.L."/>
            <person name="Archibald J.M."/>
            <person name="Simpson A.G.B."/>
            <person name="Roger A.J."/>
        </authorList>
    </citation>
    <scope>NUCLEOTIDE SEQUENCE</scope>
    <source>
        <strain evidence="4">BICM</strain>
    </source>
</reference>
<evidence type="ECO:0000313" key="4">
    <source>
        <dbReference type="EMBL" id="KAG9396190.1"/>
    </source>
</evidence>
<evidence type="ECO:0000313" key="5">
    <source>
        <dbReference type="Proteomes" id="UP000717585"/>
    </source>
</evidence>